<comment type="caution">
    <text evidence="1">The sequence shown here is derived from an EMBL/GenBank/DDBJ whole genome shotgun (WGS) entry which is preliminary data.</text>
</comment>
<dbReference type="Proteomes" id="UP001175228">
    <property type="component" value="Unassembled WGS sequence"/>
</dbReference>
<reference evidence="1" key="1">
    <citation type="submission" date="2023-06" db="EMBL/GenBank/DDBJ databases">
        <authorList>
            <consortium name="Lawrence Berkeley National Laboratory"/>
            <person name="Ahrendt S."/>
            <person name="Sahu N."/>
            <person name="Indic B."/>
            <person name="Wong-Bajracharya J."/>
            <person name="Merenyi Z."/>
            <person name="Ke H.-M."/>
            <person name="Monk M."/>
            <person name="Kocsube S."/>
            <person name="Drula E."/>
            <person name="Lipzen A."/>
            <person name="Balint B."/>
            <person name="Henrissat B."/>
            <person name="Andreopoulos B."/>
            <person name="Martin F.M."/>
            <person name="Harder C.B."/>
            <person name="Rigling D."/>
            <person name="Ford K.L."/>
            <person name="Foster G.D."/>
            <person name="Pangilinan J."/>
            <person name="Papanicolaou A."/>
            <person name="Barry K."/>
            <person name="LaButti K."/>
            <person name="Viragh M."/>
            <person name="Koriabine M."/>
            <person name="Yan M."/>
            <person name="Riley R."/>
            <person name="Champramary S."/>
            <person name="Plett K.L."/>
            <person name="Tsai I.J."/>
            <person name="Slot J."/>
            <person name="Sipos G."/>
            <person name="Plett J."/>
            <person name="Nagy L.G."/>
            <person name="Grigoriev I.V."/>
        </authorList>
    </citation>
    <scope>NUCLEOTIDE SEQUENCE</scope>
    <source>
        <strain evidence="1">HWK02</strain>
    </source>
</reference>
<accession>A0AA39UKE6</accession>
<dbReference type="EMBL" id="JAUEPU010000027">
    <property type="protein sequence ID" value="KAK0493002.1"/>
    <property type="molecule type" value="Genomic_DNA"/>
</dbReference>
<sequence length="97" mass="11198">MVEEHGYRGDHYHSFIPPQLQTIIEWIGHRMAYDAAVTQGVPQALIEMYECLRSKGMWDVASMEDRAMKATFPHMNQWVDSMGVSDYLKAPKLPEVK</sequence>
<protein>
    <submittedName>
        <fullName evidence="1">Uncharacterized protein</fullName>
    </submittedName>
</protein>
<name>A0AA39UKE6_9AGAR</name>
<dbReference type="AlphaFoldDB" id="A0AA39UKE6"/>
<evidence type="ECO:0000313" key="2">
    <source>
        <dbReference type="Proteomes" id="UP001175228"/>
    </source>
</evidence>
<proteinExistence type="predicted"/>
<organism evidence="1 2">
    <name type="scientific">Armillaria luteobubalina</name>
    <dbReference type="NCBI Taxonomy" id="153913"/>
    <lineage>
        <taxon>Eukaryota</taxon>
        <taxon>Fungi</taxon>
        <taxon>Dikarya</taxon>
        <taxon>Basidiomycota</taxon>
        <taxon>Agaricomycotina</taxon>
        <taxon>Agaricomycetes</taxon>
        <taxon>Agaricomycetidae</taxon>
        <taxon>Agaricales</taxon>
        <taxon>Marasmiineae</taxon>
        <taxon>Physalacriaceae</taxon>
        <taxon>Armillaria</taxon>
    </lineage>
</organism>
<evidence type="ECO:0000313" key="1">
    <source>
        <dbReference type="EMBL" id="KAK0493002.1"/>
    </source>
</evidence>
<gene>
    <name evidence="1" type="ORF">EDD18DRAFT_1408582</name>
</gene>
<keyword evidence="2" id="KW-1185">Reference proteome</keyword>